<evidence type="ECO:0008006" key="3">
    <source>
        <dbReference type="Google" id="ProtNLM"/>
    </source>
</evidence>
<name>A0A098TJ85_9CYAN</name>
<protein>
    <recommendedName>
        <fullName evidence="3">Lipoprotein</fullName>
    </recommendedName>
</protein>
<dbReference type="PROSITE" id="PS51257">
    <property type="entry name" value="PROKAR_LIPOPROTEIN"/>
    <property type="match status" value="1"/>
</dbReference>
<dbReference type="Proteomes" id="UP000030170">
    <property type="component" value="Unassembled WGS sequence"/>
</dbReference>
<evidence type="ECO:0000313" key="2">
    <source>
        <dbReference type="Proteomes" id="UP000030170"/>
    </source>
</evidence>
<comment type="caution">
    <text evidence="1">The sequence shown here is derived from an EMBL/GenBank/DDBJ whole genome shotgun (WGS) entry which is preliminary data.</text>
</comment>
<keyword evidence="2" id="KW-1185">Reference proteome</keyword>
<dbReference type="EMBL" id="JJML01000040">
    <property type="protein sequence ID" value="KGF72062.1"/>
    <property type="molecule type" value="Genomic_DNA"/>
</dbReference>
<reference evidence="1 2" key="1">
    <citation type="journal article" date="2014" name="Mol. Ecol.">
        <title>Evolution of Synechococcus.</title>
        <authorList>
            <person name="Dvorak P."/>
            <person name="Casamatta D."/>
            <person name="Hasler P."/>
            <person name="Poulickova A."/>
            <person name="Ondrej V."/>
            <person name="Sanges R."/>
        </authorList>
    </citation>
    <scope>NUCLEOTIDE SEQUENCE [LARGE SCALE GENOMIC DNA]</scope>
    <source>
        <strain evidence="1 2">CAUP A 1101</strain>
    </source>
</reference>
<proteinExistence type="predicted"/>
<gene>
    <name evidence="1" type="ORF">DO97_13215</name>
</gene>
<evidence type="ECO:0000313" key="1">
    <source>
        <dbReference type="EMBL" id="KGF72062.1"/>
    </source>
</evidence>
<sequence>MPTLIRFKTVLLTTLVMGTVGCSSLNSDTHVYPQQVVTNFMDACVKSSNGKTEACTCAIDKIQAEYTLKEFAKIDKELSEGGKPPERFVGIVKECTQ</sequence>
<dbReference type="RefSeq" id="WP_036534979.1">
    <property type="nucleotide sequence ID" value="NZ_JJML01000040.1"/>
</dbReference>
<organism evidence="1 2">
    <name type="scientific">Neosynechococcus sphagnicola sy1</name>
    <dbReference type="NCBI Taxonomy" id="1497020"/>
    <lineage>
        <taxon>Bacteria</taxon>
        <taxon>Bacillati</taxon>
        <taxon>Cyanobacteriota</taxon>
        <taxon>Cyanophyceae</taxon>
        <taxon>Neosynechococcales</taxon>
        <taxon>Neosynechococcaceae</taxon>
        <taxon>Neosynechococcus</taxon>
    </lineage>
</organism>
<dbReference type="AlphaFoldDB" id="A0A098TJ85"/>
<accession>A0A098TJ85</accession>
<dbReference type="OrthoDB" id="563680at2"/>
<dbReference type="STRING" id="1497020.DO97_13215"/>